<evidence type="ECO:0000256" key="4">
    <source>
        <dbReference type="ARBA" id="ARBA00022448"/>
    </source>
</evidence>
<keyword evidence="17" id="KW-0966">Cell projection</keyword>
<keyword evidence="4" id="KW-0813">Transport</keyword>
<keyword evidence="17" id="KW-0282">Flagellum</keyword>
<name>A0A7X6I676_9BURK</name>
<evidence type="ECO:0000256" key="12">
    <source>
        <dbReference type="ARBA" id="ARBA00025337"/>
    </source>
</evidence>
<keyword evidence="9" id="KW-0342">GTP-binding</keyword>
<dbReference type="InterPro" id="IPR000897">
    <property type="entry name" value="SRP54_GTPase_dom"/>
</dbReference>
<evidence type="ECO:0000313" key="18">
    <source>
        <dbReference type="Proteomes" id="UP000521868"/>
    </source>
</evidence>
<dbReference type="InterPro" id="IPR020006">
    <property type="entry name" value="FlhF"/>
</dbReference>
<evidence type="ECO:0000256" key="1">
    <source>
        <dbReference type="ARBA" id="ARBA00004413"/>
    </source>
</evidence>
<sequence>MVTPAPRRFVAPTSRQALRLARAALGDGALVLASRTHADGFEVVAMGDGDTALLVEQAAAAPPLPAGPAPGASAPDSVLSELHSMRSMIEERLAGVVWNDQQRRDPVRGRLLRTMLGCGFSTRLSRALLEKLPAGHSYAEGLAFVRAELVRAVPVQEDEAQVLGRGGVYALVGPTGVGKTTTTAKLAARCVMRFGAERMALVTTDGYRIGAYEQLRIYGQILGVPVYAVKDAAHLQTVLEELRDKHMVLVDTVGMSQRDRSVSDQIAMLCNAGRPVNRLLLLNAAAHGDTLNEVVYAYQRADRENALVGCIFTKLDEAPLHGALLDTVIRHRLPVHYLSDGQKVPENLAVMDPEQFVDAVLRSPPAGSLFTCEPLGGDASEGAALEIERARAQADRLRQQYQRLIRAMAHDAEEVAAAAAALQQSDVGFDAARALWNDADAAARPVASLLQELADVARGEIGTSCDAHVLAVCGRARLDPNERQETYDIESCLLASDRTGLPLAAPNQWLAMPGDDRWGGRQVQWLRTMEFGRPVVALLPRLAPAEDLVAWQEQRLRWVARASATTLATPAGCGEPTALSRLQPEFGPGEDVTCKGQAARRAVAELPVTVATASGIQLPLRCVFMRTVAAGSGKILQQSWLLTNVGPEVPPQRLAQWQEWAARLDGCMRLTAKGLSLLGGVGELGDPAMMNRLLVAGQVATTASRLLQLEGERADRTRILLTELAGRQVRLDRPHSGAVLYEGLAKLFPLLEALAADVAEASPVGSPA</sequence>
<dbReference type="InterPro" id="IPR003593">
    <property type="entry name" value="AAA+_ATPase"/>
</dbReference>
<dbReference type="NCBIfam" id="TIGR03499">
    <property type="entry name" value="FlhF"/>
    <property type="match status" value="1"/>
</dbReference>
<feature type="coiled-coil region" evidence="14">
    <location>
        <begin position="380"/>
        <end position="414"/>
    </location>
</feature>
<evidence type="ECO:0000256" key="11">
    <source>
        <dbReference type="ARBA" id="ARBA00023225"/>
    </source>
</evidence>
<feature type="domain" description="SRP54-type proteins GTP-binding" evidence="16">
    <location>
        <begin position="166"/>
        <end position="362"/>
    </location>
</feature>
<evidence type="ECO:0000313" key="17">
    <source>
        <dbReference type="EMBL" id="NKE66131.1"/>
    </source>
</evidence>
<protein>
    <recommendedName>
        <fullName evidence="3 13">Flagellar biosynthesis protein FlhF</fullName>
    </recommendedName>
</protein>
<evidence type="ECO:0000256" key="8">
    <source>
        <dbReference type="ARBA" id="ARBA00022927"/>
    </source>
</evidence>
<dbReference type="SMART" id="SM00382">
    <property type="entry name" value="AAA"/>
    <property type="match status" value="1"/>
</dbReference>
<keyword evidence="5" id="KW-1003">Cell membrane</keyword>
<comment type="subcellular location">
    <subcellularLocation>
        <location evidence="1">Cell membrane</location>
        <topology evidence="1">Peripheral membrane protein</topology>
        <orientation evidence="1">Cytoplasmic side</orientation>
    </subcellularLocation>
</comment>
<evidence type="ECO:0000256" key="2">
    <source>
        <dbReference type="ARBA" id="ARBA00008531"/>
    </source>
</evidence>
<dbReference type="Pfam" id="PF00448">
    <property type="entry name" value="SRP54"/>
    <property type="match status" value="1"/>
</dbReference>
<dbReference type="GO" id="GO:0005047">
    <property type="term" value="F:signal recognition particle binding"/>
    <property type="evidence" value="ECO:0007669"/>
    <property type="project" value="TreeGrafter"/>
</dbReference>
<comment type="caution">
    <text evidence="17">The sequence shown here is derived from an EMBL/GenBank/DDBJ whole genome shotgun (WGS) entry which is preliminary data.</text>
</comment>
<evidence type="ECO:0000256" key="14">
    <source>
        <dbReference type="SAM" id="Coils"/>
    </source>
</evidence>
<comment type="function">
    <text evidence="12">Necessary for flagellar biosynthesis. May be involved in translocation of the flagellum.</text>
</comment>
<evidence type="ECO:0000256" key="13">
    <source>
        <dbReference type="NCBIfam" id="TIGR03499"/>
    </source>
</evidence>
<dbReference type="GO" id="GO:0005886">
    <property type="term" value="C:plasma membrane"/>
    <property type="evidence" value="ECO:0007669"/>
    <property type="project" value="UniProtKB-SubCell"/>
</dbReference>
<accession>A0A7X6I676</accession>
<dbReference type="GO" id="GO:0006614">
    <property type="term" value="P:SRP-dependent cotranslational protein targeting to membrane"/>
    <property type="evidence" value="ECO:0007669"/>
    <property type="project" value="UniProtKB-UniRule"/>
</dbReference>
<dbReference type="GO" id="GO:0003924">
    <property type="term" value="F:GTPase activity"/>
    <property type="evidence" value="ECO:0007669"/>
    <property type="project" value="UniProtKB-UniRule"/>
</dbReference>
<keyword evidence="18" id="KW-1185">Reference proteome</keyword>
<comment type="similarity">
    <text evidence="2">Belongs to the GTP-binding SRP family.</text>
</comment>
<dbReference type="GO" id="GO:0015031">
    <property type="term" value="P:protein transport"/>
    <property type="evidence" value="ECO:0007669"/>
    <property type="project" value="UniProtKB-KW"/>
</dbReference>
<evidence type="ECO:0000256" key="9">
    <source>
        <dbReference type="ARBA" id="ARBA00023134"/>
    </source>
</evidence>
<evidence type="ECO:0000256" key="6">
    <source>
        <dbReference type="ARBA" id="ARBA00022741"/>
    </source>
</evidence>
<dbReference type="InterPro" id="IPR047040">
    <property type="entry name" value="FlhF__GTPase_dom"/>
</dbReference>
<dbReference type="Proteomes" id="UP000521868">
    <property type="component" value="Unassembled WGS sequence"/>
</dbReference>
<dbReference type="SMART" id="SM00962">
    <property type="entry name" value="SRP54"/>
    <property type="match status" value="1"/>
</dbReference>
<keyword evidence="17" id="KW-0969">Cilium</keyword>
<dbReference type="FunFam" id="3.40.50.300:FF:000695">
    <property type="entry name" value="Flagellar biosynthesis regulator FlhF"/>
    <property type="match status" value="1"/>
</dbReference>
<keyword evidence="14" id="KW-0175">Coiled coil</keyword>
<keyword evidence="11" id="KW-1006">Bacterial flagellum protein export</keyword>
<dbReference type="Gene3D" id="3.40.50.300">
    <property type="entry name" value="P-loop containing nucleotide triphosphate hydrolases"/>
    <property type="match status" value="1"/>
</dbReference>
<keyword evidence="6" id="KW-0547">Nucleotide-binding</keyword>
<dbReference type="CDD" id="cd17873">
    <property type="entry name" value="FlhF"/>
    <property type="match status" value="1"/>
</dbReference>
<dbReference type="GO" id="GO:0005525">
    <property type="term" value="F:GTP binding"/>
    <property type="evidence" value="ECO:0007669"/>
    <property type="project" value="UniProtKB-UniRule"/>
</dbReference>
<evidence type="ECO:0000256" key="7">
    <source>
        <dbReference type="ARBA" id="ARBA00022795"/>
    </source>
</evidence>
<keyword evidence="7" id="KW-1005">Bacterial flagellum biogenesis</keyword>
<organism evidence="17 18">
    <name type="scientific">Ramlibacter lithotrophicus</name>
    <dbReference type="NCBI Taxonomy" id="2606681"/>
    <lineage>
        <taxon>Bacteria</taxon>
        <taxon>Pseudomonadati</taxon>
        <taxon>Pseudomonadota</taxon>
        <taxon>Betaproteobacteria</taxon>
        <taxon>Burkholderiales</taxon>
        <taxon>Comamonadaceae</taxon>
        <taxon>Ramlibacter</taxon>
    </lineage>
</organism>
<keyword evidence="10" id="KW-0472">Membrane</keyword>
<dbReference type="PANTHER" id="PTHR43134">
    <property type="entry name" value="SIGNAL RECOGNITION PARTICLE RECEPTOR SUBUNIT ALPHA"/>
    <property type="match status" value="1"/>
</dbReference>
<keyword evidence="8" id="KW-0653">Protein transport</keyword>
<feature type="domain" description="AAA+ ATPase" evidence="15">
    <location>
        <begin position="165"/>
        <end position="335"/>
    </location>
</feature>
<dbReference type="EMBL" id="VTOX01000003">
    <property type="protein sequence ID" value="NKE66131.1"/>
    <property type="molecule type" value="Genomic_DNA"/>
</dbReference>
<dbReference type="PANTHER" id="PTHR43134:SF3">
    <property type="entry name" value="FLAGELLAR BIOSYNTHESIS PROTEIN FLHF"/>
    <property type="match status" value="1"/>
</dbReference>
<dbReference type="GO" id="GO:0044781">
    <property type="term" value="P:bacterial-type flagellum organization"/>
    <property type="evidence" value="ECO:0007669"/>
    <property type="project" value="UniProtKB-UniRule"/>
</dbReference>
<evidence type="ECO:0000259" key="16">
    <source>
        <dbReference type="SMART" id="SM00962"/>
    </source>
</evidence>
<dbReference type="AlphaFoldDB" id="A0A7X6I676"/>
<evidence type="ECO:0000256" key="10">
    <source>
        <dbReference type="ARBA" id="ARBA00023136"/>
    </source>
</evidence>
<proteinExistence type="inferred from homology"/>
<evidence type="ECO:0000256" key="5">
    <source>
        <dbReference type="ARBA" id="ARBA00022475"/>
    </source>
</evidence>
<evidence type="ECO:0000256" key="3">
    <source>
        <dbReference type="ARBA" id="ARBA00014919"/>
    </source>
</evidence>
<evidence type="ECO:0000259" key="15">
    <source>
        <dbReference type="SMART" id="SM00382"/>
    </source>
</evidence>
<dbReference type="SUPFAM" id="SSF52540">
    <property type="entry name" value="P-loop containing nucleoside triphosphate hydrolases"/>
    <property type="match status" value="1"/>
</dbReference>
<dbReference type="InterPro" id="IPR027417">
    <property type="entry name" value="P-loop_NTPase"/>
</dbReference>
<gene>
    <name evidence="17" type="primary">flhF</name>
    <name evidence="17" type="ORF">RAMLITH_09900</name>
</gene>
<reference evidence="17 18" key="1">
    <citation type="journal article" date="2020" name="Nature">
        <title>Bacterial chemolithoautotrophy via manganese oxidation.</title>
        <authorList>
            <person name="Yu H."/>
            <person name="Leadbetter J.R."/>
        </authorList>
    </citation>
    <scope>NUCLEOTIDE SEQUENCE [LARGE SCALE GENOMIC DNA]</scope>
    <source>
        <strain evidence="17 18">RBP-1</strain>
    </source>
</reference>